<evidence type="ECO:0000313" key="8">
    <source>
        <dbReference type="Proteomes" id="UP000535491"/>
    </source>
</evidence>
<dbReference type="Pfam" id="PF03404">
    <property type="entry name" value="Mo-co_dimer"/>
    <property type="match status" value="1"/>
</dbReference>
<dbReference type="PANTHER" id="PTHR19372:SF7">
    <property type="entry name" value="SULFITE OXIDASE, MITOCHONDRIAL"/>
    <property type="match status" value="1"/>
</dbReference>
<dbReference type="CDD" id="cd02110">
    <property type="entry name" value="SO_family_Moco_dimer"/>
    <property type="match status" value="1"/>
</dbReference>
<dbReference type="GO" id="GO:0043546">
    <property type="term" value="F:molybdopterin cofactor binding"/>
    <property type="evidence" value="ECO:0007669"/>
    <property type="project" value="TreeGrafter"/>
</dbReference>
<gene>
    <name evidence="7" type="ORF">H1191_06440</name>
</gene>
<dbReference type="RefSeq" id="WP_181751174.1">
    <property type="nucleotide sequence ID" value="NZ_JACEIQ010000004.1"/>
</dbReference>
<evidence type="ECO:0000259" key="6">
    <source>
        <dbReference type="Pfam" id="PF03404"/>
    </source>
</evidence>
<dbReference type="InterPro" id="IPR036374">
    <property type="entry name" value="OxRdtase_Mopterin-bd_sf"/>
</dbReference>
<reference evidence="7 8" key="1">
    <citation type="submission" date="2020-07" db="EMBL/GenBank/DDBJ databases">
        <authorList>
            <person name="Feng H."/>
        </authorList>
    </citation>
    <scope>NUCLEOTIDE SEQUENCE [LARGE SCALE GENOMIC DNA]</scope>
    <source>
        <strain evidence="8">s-10</strain>
    </source>
</reference>
<dbReference type="GO" id="GO:0008482">
    <property type="term" value="F:sulfite oxidase activity"/>
    <property type="evidence" value="ECO:0007669"/>
    <property type="project" value="TreeGrafter"/>
</dbReference>
<dbReference type="InterPro" id="IPR000572">
    <property type="entry name" value="OxRdtase_Mopterin-bd_dom"/>
</dbReference>
<dbReference type="InterPro" id="IPR005066">
    <property type="entry name" value="MoCF_OxRdtse_dimer"/>
</dbReference>
<dbReference type="Pfam" id="PF00174">
    <property type="entry name" value="Oxidored_molyb"/>
    <property type="match status" value="1"/>
</dbReference>
<evidence type="ECO:0000259" key="5">
    <source>
        <dbReference type="Pfam" id="PF00174"/>
    </source>
</evidence>
<evidence type="ECO:0000256" key="1">
    <source>
        <dbReference type="ARBA" id="ARBA00001924"/>
    </source>
</evidence>
<dbReference type="PRINTS" id="PR00407">
    <property type="entry name" value="EUMOPTERIN"/>
</dbReference>
<dbReference type="SUPFAM" id="SSF56524">
    <property type="entry name" value="Oxidoreductase molybdopterin-binding domain"/>
    <property type="match status" value="1"/>
</dbReference>
<dbReference type="GO" id="GO:0006790">
    <property type="term" value="P:sulfur compound metabolic process"/>
    <property type="evidence" value="ECO:0007669"/>
    <property type="project" value="TreeGrafter"/>
</dbReference>
<keyword evidence="2" id="KW-0500">Molybdenum</keyword>
<feature type="domain" description="Oxidoreductase molybdopterin-binding" evidence="5">
    <location>
        <begin position="56"/>
        <end position="212"/>
    </location>
</feature>
<evidence type="ECO:0000313" key="7">
    <source>
        <dbReference type="EMBL" id="MBA4493941.1"/>
    </source>
</evidence>
<keyword evidence="4" id="KW-0560">Oxidoreductase</keyword>
<feature type="domain" description="Moybdenum cofactor oxidoreductase dimerisation" evidence="6">
    <location>
        <begin position="234"/>
        <end position="348"/>
    </location>
</feature>
<dbReference type="InterPro" id="IPR008335">
    <property type="entry name" value="Mopterin_OxRdtase_euk"/>
</dbReference>
<dbReference type="Gene3D" id="3.90.420.10">
    <property type="entry name" value="Oxidoreductase, molybdopterin-binding domain"/>
    <property type="match status" value="1"/>
</dbReference>
<evidence type="ECO:0000256" key="4">
    <source>
        <dbReference type="ARBA" id="ARBA00023002"/>
    </source>
</evidence>
<dbReference type="PANTHER" id="PTHR19372">
    <property type="entry name" value="SULFITE REDUCTASE"/>
    <property type="match status" value="1"/>
</dbReference>
<dbReference type="EMBL" id="JACEIQ010000004">
    <property type="protein sequence ID" value="MBA4493941.1"/>
    <property type="molecule type" value="Genomic_DNA"/>
</dbReference>
<evidence type="ECO:0000256" key="3">
    <source>
        <dbReference type="ARBA" id="ARBA00022723"/>
    </source>
</evidence>
<sequence>MAIKKQPKIKPCPVTVSLEPENQETPVHFVEDWITPEEFFYKRNHFPYPPPDDVPTTLKIEGLVKRPLVLDYKQLLSLPAKTLIATLECAGNKRILFHPRVYGVQWQKGAISQGIWGGVPLYTLLRMAGIKRSARDIVFTGADRGPDQSVYERSLPVEKAMHPDTIVAYQMNGGPIPHAHGFPFRLIVPGWYAMASVKWLCKITAIDSAFEGSFQTTDYMYYPHADTDDGKKPVTTIKVNSFIQQPQDYDTLKKGLNLIKGFAWTGKGTISKVEVSTDNGVSWKPASLFKSQHPYAWTFWKYEWQAEQKGEFIILARAKDSTGRVQPMVPEWNRKGYGYNAITSIRVQVK</sequence>
<comment type="cofactor">
    <cofactor evidence="1">
        <name>Mo-molybdopterin</name>
        <dbReference type="ChEBI" id="CHEBI:71302"/>
    </cofactor>
</comment>
<keyword evidence="8" id="KW-1185">Reference proteome</keyword>
<accession>A0A7W1WPZ4</accession>
<dbReference type="Gene3D" id="2.60.40.650">
    <property type="match status" value="1"/>
</dbReference>
<comment type="caution">
    <text evidence="7">The sequence shown here is derived from an EMBL/GenBank/DDBJ whole genome shotgun (WGS) entry which is preliminary data.</text>
</comment>
<dbReference type="Proteomes" id="UP000535491">
    <property type="component" value="Unassembled WGS sequence"/>
</dbReference>
<evidence type="ECO:0000256" key="2">
    <source>
        <dbReference type="ARBA" id="ARBA00022505"/>
    </source>
</evidence>
<name>A0A7W1WPZ4_9BACL</name>
<dbReference type="AlphaFoldDB" id="A0A7W1WPZ4"/>
<dbReference type="InterPro" id="IPR014756">
    <property type="entry name" value="Ig_E-set"/>
</dbReference>
<dbReference type="GO" id="GO:0020037">
    <property type="term" value="F:heme binding"/>
    <property type="evidence" value="ECO:0007669"/>
    <property type="project" value="TreeGrafter"/>
</dbReference>
<proteinExistence type="predicted"/>
<dbReference type="SUPFAM" id="SSF81296">
    <property type="entry name" value="E set domains"/>
    <property type="match status" value="1"/>
</dbReference>
<protein>
    <submittedName>
        <fullName evidence="7">Sulfite oxidase</fullName>
    </submittedName>
</protein>
<dbReference type="GO" id="GO:0030151">
    <property type="term" value="F:molybdenum ion binding"/>
    <property type="evidence" value="ECO:0007669"/>
    <property type="project" value="InterPro"/>
</dbReference>
<organism evidence="7 8">
    <name type="scientific">Paenactinomyces guangxiensis</name>
    <dbReference type="NCBI Taxonomy" id="1490290"/>
    <lineage>
        <taxon>Bacteria</taxon>
        <taxon>Bacillati</taxon>
        <taxon>Bacillota</taxon>
        <taxon>Bacilli</taxon>
        <taxon>Bacillales</taxon>
        <taxon>Thermoactinomycetaceae</taxon>
        <taxon>Paenactinomyces</taxon>
    </lineage>
</organism>
<keyword evidence="3" id="KW-0479">Metal-binding</keyword>